<dbReference type="InterPro" id="IPR039797">
    <property type="entry name" value="Pecanex"/>
</dbReference>
<comment type="caution">
    <text evidence="8">The sequence shown here is derived from an EMBL/GenBank/DDBJ whole genome shotgun (WGS) entry which is preliminary data.</text>
</comment>
<evidence type="ECO:0000259" key="7">
    <source>
        <dbReference type="Pfam" id="PF05041"/>
    </source>
</evidence>
<protein>
    <recommendedName>
        <fullName evidence="6">Pecanex-like protein</fullName>
    </recommendedName>
</protein>
<dbReference type="Pfam" id="PF05041">
    <property type="entry name" value="Pecanex_C"/>
    <property type="match status" value="1"/>
</dbReference>
<evidence type="ECO:0000256" key="1">
    <source>
        <dbReference type="ARBA" id="ARBA00004141"/>
    </source>
</evidence>
<evidence type="ECO:0000256" key="6">
    <source>
        <dbReference type="RuleBase" id="RU367089"/>
    </source>
</evidence>
<accession>A0AAD9NBK1</accession>
<dbReference type="GO" id="GO:0016020">
    <property type="term" value="C:membrane"/>
    <property type="evidence" value="ECO:0007669"/>
    <property type="project" value="UniProtKB-SubCell"/>
</dbReference>
<dbReference type="EMBL" id="JAODUP010000096">
    <property type="protein sequence ID" value="KAK2162563.1"/>
    <property type="molecule type" value="Genomic_DNA"/>
</dbReference>
<keyword evidence="3" id="KW-0812">Transmembrane</keyword>
<evidence type="ECO:0000313" key="8">
    <source>
        <dbReference type="EMBL" id="KAK2162563.1"/>
    </source>
</evidence>
<dbReference type="AlphaFoldDB" id="A0AAD9NBK1"/>
<evidence type="ECO:0000256" key="3">
    <source>
        <dbReference type="ARBA" id="ARBA00022692"/>
    </source>
</evidence>
<dbReference type="Proteomes" id="UP001208570">
    <property type="component" value="Unassembled WGS sequence"/>
</dbReference>
<evidence type="ECO:0000256" key="2">
    <source>
        <dbReference type="ARBA" id="ARBA00010170"/>
    </source>
</evidence>
<proteinExistence type="inferred from homology"/>
<comment type="subcellular location">
    <subcellularLocation>
        <location evidence="1 6">Membrane</location>
        <topology evidence="1 6">Multi-pass membrane protein</topology>
    </subcellularLocation>
</comment>
<comment type="similarity">
    <text evidence="2 6">Belongs to the pecanex family.</text>
</comment>
<name>A0AAD9NBK1_9ANNE</name>
<gene>
    <name evidence="8" type="ORF">LSH36_96g03027</name>
</gene>
<dbReference type="PANTHER" id="PTHR12372:SF6">
    <property type="entry name" value="PECANEX-LIKE PROTEIN 4"/>
    <property type="match status" value="1"/>
</dbReference>
<dbReference type="InterPro" id="IPR007735">
    <property type="entry name" value="Pecanex_C"/>
</dbReference>
<evidence type="ECO:0000256" key="4">
    <source>
        <dbReference type="ARBA" id="ARBA00022989"/>
    </source>
</evidence>
<organism evidence="8 9">
    <name type="scientific">Paralvinella palmiformis</name>
    <dbReference type="NCBI Taxonomy" id="53620"/>
    <lineage>
        <taxon>Eukaryota</taxon>
        <taxon>Metazoa</taxon>
        <taxon>Spiralia</taxon>
        <taxon>Lophotrochozoa</taxon>
        <taxon>Annelida</taxon>
        <taxon>Polychaeta</taxon>
        <taxon>Sedentaria</taxon>
        <taxon>Canalipalpata</taxon>
        <taxon>Terebellida</taxon>
        <taxon>Terebelliformia</taxon>
        <taxon>Alvinellidae</taxon>
        <taxon>Paralvinella</taxon>
    </lineage>
</organism>
<reference evidence="8" key="1">
    <citation type="journal article" date="2023" name="Mol. Biol. Evol.">
        <title>Third-Generation Sequencing Reveals the Adaptive Role of the Epigenome in Three Deep-Sea Polychaetes.</title>
        <authorList>
            <person name="Perez M."/>
            <person name="Aroh O."/>
            <person name="Sun Y."/>
            <person name="Lan Y."/>
            <person name="Juniper S.K."/>
            <person name="Young C.R."/>
            <person name="Angers B."/>
            <person name="Qian P.Y."/>
        </authorList>
    </citation>
    <scope>NUCLEOTIDE SEQUENCE</scope>
    <source>
        <strain evidence="8">P08H-3</strain>
    </source>
</reference>
<evidence type="ECO:0000256" key="5">
    <source>
        <dbReference type="ARBA" id="ARBA00023136"/>
    </source>
</evidence>
<feature type="domain" description="Pecanex C-terminal" evidence="7">
    <location>
        <begin position="312"/>
        <end position="372"/>
    </location>
</feature>
<evidence type="ECO:0000313" key="9">
    <source>
        <dbReference type="Proteomes" id="UP001208570"/>
    </source>
</evidence>
<keyword evidence="5" id="KW-0472">Membrane</keyword>
<dbReference type="PANTHER" id="PTHR12372">
    <property type="entry name" value="PECANEX"/>
    <property type="match status" value="1"/>
</dbReference>
<sequence length="380" mass="42264">MLTWVLLTTMKQKNTNLCLSETEKESKTQNRSSMLAVNSKVDRTPSVASNHDTVLELQRPHSRGMDSINSFVNSTWSDDEDSLLGESPHKKNKLNLTLNGINSSVFSVSPQKLPPVNHISLPPPTNSFPSLSMSQSDIDGLFKGLALGLPAKDVMASNPLSISKCTGNDQNCSFSSTHSSRVAVPWRWMKIPLDDGRLSMYATSFSLDWFKHVILQLQLESSRENDLAVVAKELSEDQCLITMYQKIVAACHSVIYDLGLSGGDSSSSHVYKVYRGDIPWSVASEWMTEDKELLALVLKAFSRVLTIQDSPVYICSLNPEAVHAQWANLNLELLYMTNDDEERYSIQAHRTLLRNLNVQAADPPLGYPIYSSQPISIPCL</sequence>
<keyword evidence="4" id="KW-1133">Transmembrane helix</keyword>
<keyword evidence="9" id="KW-1185">Reference proteome</keyword>